<feature type="coiled-coil region" evidence="1">
    <location>
        <begin position="62"/>
        <end position="113"/>
    </location>
</feature>
<keyword evidence="2" id="KW-1133">Transmembrane helix</keyword>
<evidence type="ECO:0000313" key="3">
    <source>
        <dbReference type="EMBL" id="JAC79476.1"/>
    </source>
</evidence>
<keyword evidence="1" id="KW-0175">Coiled coil</keyword>
<keyword evidence="2" id="KW-0472">Membrane</keyword>
<gene>
    <name evidence="3" type="ORF">TSPGSL018_12623</name>
</gene>
<dbReference type="EMBL" id="GBEZ01005881">
    <property type="protein sequence ID" value="JAC79476.1"/>
    <property type="molecule type" value="Transcribed_RNA"/>
</dbReference>
<proteinExistence type="predicted"/>
<name>A0A061S9N1_9CHLO</name>
<keyword evidence="2" id="KW-0812">Transmembrane</keyword>
<dbReference type="AlphaFoldDB" id="A0A061S9N1"/>
<evidence type="ECO:0000256" key="2">
    <source>
        <dbReference type="SAM" id="Phobius"/>
    </source>
</evidence>
<organism evidence="3">
    <name type="scientific">Tetraselmis sp. GSL018</name>
    <dbReference type="NCBI Taxonomy" id="582737"/>
    <lineage>
        <taxon>Eukaryota</taxon>
        <taxon>Viridiplantae</taxon>
        <taxon>Chlorophyta</taxon>
        <taxon>core chlorophytes</taxon>
        <taxon>Chlorodendrophyceae</taxon>
        <taxon>Chlorodendrales</taxon>
        <taxon>Chlorodendraceae</taxon>
        <taxon>Tetraselmis</taxon>
    </lineage>
</organism>
<feature type="coiled-coil region" evidence="1">
    <location>
        <begin position="149"/>
        <end position="240"/>
    </location>
</feature>
<evidence type="ECO:0000256" key="1">
    <source>
        <dbReference type="SAM" id="Coils"/>
    </source>
</evidence>
<feature type="transmembrane region" description="Helical" evidence="2">
    <location>
        <begin position="20"/>
        <end position="39"/>
    </location>
</feature>
<sequence length="283" mass="31954">MALSDKLASIFKPVSNRGPALNNVLALLLAVALLSFFVAKEFASSQRNNLLAGSNYKFDQLKAALEEKDKALAESLEILEQTQKAQKLQEETLEDLRQKLEEYKETIRVSQEAARHREVAVRLKEQAEHTASSAVQSTQLCRQESAAALQQKDMQMQQLNHALESARKEMNTMQGDVQRAQERLRGKEGELKSTIEDYRRAIIRTKGMMHDSGASVAYLAEKTRQQHQQHQSALEYAKSERSCKPEVDKLTAEVRSLAKWKREAIHQGCRAEPARRRLLGDGG</sequence>
<reference evidence="3" key="1">
    <citation type="submission" date="2014-05" db="EMBL/GenBank/DDBJ databases">
        <title>The transcriptome of the halophilic microalga Tetraselmis sp. GSL018 isolated from the Great Salt Lake, Utah.</title>
        <authorList>
            <person name="Jinkerson R.E."/>
            <person name="D'Adamo S."/>
            <person name="Posewitz M.C."/>
        </authorList>
    </citation>
    <scope>NUCLEOTIDE SEQUENCE</scope>
    <source>
        <strain evidence="3">GSL018</strain>
    </source>
</reference>
<protein>
    <submittedName>
        <fullName evidence="3">Uncharacterized protein</fullName>
    </submittedName>
</protein>
<accession>A0A061S9N1</accession>